<sequence length="269" mass="29421">MSLLDETFAKLRSEGRKALLPFITAGDPDLDFTGDLLKDFGKAGVAACEVGVPYSDPVADGPVIQASYQRALESGFRLQQLFEMRKRIAAKVTIPTLTMASYAIIYRVGLERYIEQSQEAGFCGAIVPDLLVEEAAEFSKLCADRDFNLIQLVTPTTPRERQVRIAESSSGFLYFVSVTGITGERNELPPQLIDNVGWLREQTDVPVCIGFGISQPEHVAKLGPVADGLIVGSAIVRRIAQANAENRGEVRGEIDRYVREMLAAINAVK</sequence>
<dbReference type="Pfam" id="PF00290">
    <property type="entry name" value="Trp_syntA"/>
    <property type="match status" value="1"/>
</dbReference>
<dbReference type="FunFam" id="3.20.20.70:FF:000037">
    <property type="entry name" value="Tryptophan synthase alpha chain"/>
    <property type="match status" value="1"/>
</dbReference>
<evidence type="ECO:0000256" key="10">
    <source>
        <dbReference type="RuleBase" id="RU003662"/>
    </source>
</evidence>
<dbReference type="UniPathway" id="UPA00035">
    <property type="reaction ID" value="UER00044"/>
</dbReference>
<dbReference type="GO" id="GO:0004834">
    <property type="term" value="F:tryptophan synthase activity"/>
    <property type="evidence" value="ECO:0007669"/>
    <property type="project" value="UniProtKB-UniRule"/>
</dbReference>
<evidence type="ECO:0000256" key="3">
    <source>
        <dbReference type="ARBA" id="ARBA00011270"/>
    </source>
</evidence>
<dbReference type="AlphaFoldDB" id="A0A517LWJ4"/>
<organism evidence="11 12">
    <name type="scientific">Rosistilla ulvae</name>
    <dbReference type="NCBI Taxonomy" id="1930277"/>
    <lineage>
        <taxon>Bacteria</taxon>
        <taxon>Pseudomonadati</taxon>
        <taxon>Planctomycetota</taxon>
        <taxon>Planctomycetia</taxon>
        <taxon>Pirellulales</taxon>
        <taxon>Pirellulaceae</taxon>
        <taxon>Rosistilla</taxon>
    </lineage>
</organism>
<dbReference type="Proteomes" id="UP000319557">
    <property type="component" value="Chromosome"/>
</dbReference>
<evidence type="ECO:0000313" key="11">
    <source>
        <dbReference type="EMBL" id="QDS87000.1"/>
    </source>
</evidence>
<evidence type="ECO:0000256" key="9">
    <source>
        <dbReference type="HAMAP-Rule" id="MF_00131"/>
    </source>
</evidence>
<keyword evidence="7 9" id="KW-0456">Lyase</keyword>
<dbReference type="InterPro" id="IPR011060">
    <property type="entry name" value="RibuloseP-bd_barrel"/>
</dbReference>
<keyword evidence="12" id="KW-1185">Reference proteome</keyword>
<feature type="active site" description="Proton acceptor" evidence="9">
    <location>
        <position position="49"/>
    </location>
</feature>
<evidence type="ECO:0000313" key="12">
    <source>
        <dbReference type="Proteomes" id="UP000319557"/>
    </source>
</evidence>
<comment type="pathway">
    <text evidence="2 9">Amino-acid biosynthesis; L-tryptophan biosynthesis; L-tryptophan from chorismate: step 5/5.</text>
</comment>
<dbReference type="RefSeq" id="WP_145343099.1">
    <property type="nucleotide sequence ID" value="NZ_CP036261.1"/>
</dbReference>
<dbReference type="PANTHER" id="PTHR43406">
    <property type="entry name" value="TRYPTOPHAN SYNTHASE, ALPHA CHAIN"/>
    <property type="match status" value="1"/>
</dbReference>
<proteinExistence type="inferred from homology"/>
<dbReference type="Gene3D" id="3.20.20.70">
    <property type="entry name" value="Aldolase class I"/>
    <property type="match status" value="1"/>
</dbReference>
<dbReference type="NCBIfam" id="TIGR00262">
    <property type="entry name" value="trpA"/>
    <property type="match status" value="1"/>
</dbReference>
<gene>
    <name evidence="9 11" type="primary">trpA</name>
    <name evidence="11" type="ORF">EC9_11750</name>
</gene>
<dbReference type="KEGG" id="ruv:EC9_11750"/>
<dbReference type="EMBL" id="CP036261">
    <property type="protein sequence ID" value="QDS87000.1"/>
    <property type="molecule type" value="Genomic_DNA"/>
</dbReference>
<comment type="catalytic activity">
    <reaction evidence="8 9">
        <text>(1S,2R)-1-C-(indol-3-yl)glycerol 3-phosphate + L-serine = D-glyceraldehyde 3-phosphate + L-tryptophan + H2O</text>
        <dbReference type="Rhea" id="RHEA:10532"/>
        <dbReference type="ChEBI" id="CHEBI:15377"/>
        <dbReference type="ChEBI" id="CHEBI:33384"/>
        <dbReference type="ChEBI" id="CHEBI:57912"/>
        <dbReference type="ChEBI" id="CHEBI:58866"/>
        <dbReference type="ChEBI" id="CHEBI:59776"/>
        <dbReference type="EC" id="4.2.1.20"/>
    </reaction>
</comment>
<dbReference type="CDD" id="cd04724">
    <property type="entry name" value="Tryptophan_synthase_alpha"/>
    <property type="match status" value="1"/>
</dbReference>
<dbReference type="SUPFAM" id="SSF51366">
    <property type="entry name" value="Ribulose-phoshate binding barrel"/>
    <property type="match status" value="1"/>
</dbReference>
<comment type="subunit">
    <text evidence="3 9">Tetramer of two alpha and two beta chains.</text>
</comment>
<dbReference type="PANTHER" id="PTHR43406:SF1">
    <property type="entry name" value="TRYPTOPHAN SYNTHASE ALPHA CHAIN, CHLOROPLASTIC"/>
    <property type="match status" value="1"/>
</dbReference>
<dbReference type="InterPro" id="IPR013785">
    <property type="entry name" value="Aldolase_TIM"/>
</dbReference>
<comment type="similarity">
    <text evidence="9 10">Belongs to the TrpA family.</text>
</comment>
<dbReference type="InterPro" id="IPR002028">
    <property type="entry name" value="Trp_synthase_suA"/>
</dbReference>
<evidence type="ECO:0000256" key="2">
    <source>
        <dbReference type="ARBA" id="ARBA00004733"/>
    </source>
</evidence>
<evidence type="ECO:0000256" key="5">
    <source>
        <dbReference type="ARBA" id="ARBA00022822"/>
    </source>
</evidence>
<dbReference type="GO" id="GO:0005829">
    <property type="term" value="C:cytosol"/>
    <property type="evidence" value="ECO:0007669"/>
    <property type="project" value="TreeGrafter"/>
</dbReference>
<dbReference type="OrthoDB" id="9804578at2"/>
<keyword evidence="4 9" id="KW-0028">Amino-acid biosynthesis</keyword>
<dbReference type="HAMAP" id="MF_00131">
    <property type="entry name" value="Trp_synth_alpha"/>
    <property type="match status" value="1"/>
</dbReference>
<keyword evidence="5 9" id="KW-0822">Tryptophan biosynthesis</keyword>
<evidence type="ECO:0000256" key="6">
    <source>
        <dbReference type="ARBA" id="ARBA00023141"/>
    </source>
</evidence>
<evidence type="ECO:0000256" key="7">
    <source>
        <dbReference type="ARBA" id="ARBA00023239"/>
    </source>
</evidence>
<evidence type="ECO:0000256" key="8">
    <source>
        <dbReference type="ARBA" id="ARBA00049047"/>
    </source>
</evidence>
<accession>A0A517LWJ4</accession>
<dbReference type="EC" id="4.2.1.20" evidence="9"/>
<reference evidence="11 12" key="1">
    <citation type="submission" date="2019-02" db="EMBL/GenBank/DDBJ databases">
        <title>Deep-cultivation of Planctomycetes and their phenomic and genomic characterization uncovers novel biology.</title>
        <authorList>
            <person name="Wiegand S."/>
            <person name="Jogler M."/>
            <person name="Boedeker C."/>
            <person name="Pinto D."/>
            <person name="Vollmers J."/>
            <person name="Rivas-Marin E."/>
            <person name="Kohn T."/>
            <person name="Peeters S.H."/>
            <person name="Heuer A."/>
            <person name="Rast P."/>
            <person name="Oberbeckmann S."/>
            <person name="Bunk B."/>
            <person name="Jeske O."/>
            <person name="Meyerdierks A."/>
            <person name="Storesund J.E."/>
            <person name="Kallscheuer N."/>
            <person name="Luecker S."/>
            <person name="Lage O.M."/>
            <person name="Pohl T."/>
            <person name="Merkel B.J."/>
            <person name="Hornburger P."/>
            <person name="Mueller R.-W."/>
            <person name="Bruemmer F."/>
            <person name="Labrenz M."/>
            <person name="Spormann A.M."/>
            <person name="Op den Camp H."/>
            <person name="Overmann J."/>
            <person name="Amann R."/>
            <person name="Jetten M.S.M."/>
            <person name="Mascher T."/>
            <person name="Medema M.H."/>
            <person name="Devos D.P."/>
            <person name="Kaster A.-K."/>
            <person name="Ovreas L."/>
            <person name="Rohde M."/>
            <person name="Galperin M.Y."/>
            <person name="Jogler C."/>
        </authorList>
    </citation>
    <scope>NUCLEOTIDE SEQUENCE [LARGE SCALE GENOMIC DNA]</scope>
    <source>
        <strain evidence="11 12">EC9</strain>
    </source>
</reference>
<evidence type="ECO:0000256" key="1">
    <source>
        <dbReference type="ARBA" id="ARBA00003365"/>
    </source>
</evidence>
<name>A0A517LWJ4_9BACT</name>
<feature type="active site" description="Proton acceptor" evidence="9">
    <location>
        <position position="60"/>
    </location>
</feature>
<evidence type="ECO:0000256" key="4">
    <source>
        <dbReference type="ARBA" id="ARBA00022605"/>
    </source>
</evidence>
<protein>
    <recommendedName>
        <fullName evidence="9">Tryptophan synthase alpha chain</fullName>
        <ecNumber evidence="9">4.2.1.20</ecNumber>
    </recommendedName>
</protein>
<comment type="function">
    <text evidence="1 9">The alpha subunit is responsible for the aldol cleavage of indoleglycerol phosphate to indole and glyceraldehyde 3-phosphate.</text>
</comment>
<keyword evidence="6 9" id="KW-0057">Aromatic amino acid biosynthesis</keyword>